<dbReference type="Gene3D" id="3.90.70.10">
    <property type="entry name" value="Cysteine proteinases"/>
    <property type="match status" value="1"/>
</dbReference>
<name>A0A101PTW9_STRCK</name>
<dbReference type="RefSeq" id="WP_059266341.1">
    <property type="nucleotide sequence ID" value="NZ_KQ948370.1"/>
</dbReference>
<dbReference type="AlphaFoldDB" id="A0A101PTW9"/>
<dbReference type="EMBL" id="LMWP01000048">
    <property type="protein sequence ID" value="KUN17640.1"/>
    <property type="molecule type" value="Genomic_DNA"/>
</dbReference>
<organism evidence="2 3">
    <name type="scientific">Streptomyces corchorusii</name>
    <name type="common">Streptomyces chibaensis</name>
    <dbReference type="NCBI Taxonomy" id="1903"/>
    <lineage>
        <taxon>Bacteria</taxon>
        <taxon>Bacillati</taxon>
        <taxon>Actinomycetota</taxon>
        <taxon>Actinomycetes</taxon>
        <taxon>Kitasatosporales</taxon>
        <taxon>Streptomycetaceae</taxon>
        <taxon>Streptomyces</taxon>
    </lineage>
</organism>
<dbReference type="Proteomes" id="UP000053398">
    <property type="component" value="Unassembled WGS sequence"/>
</dbReference>
<gene>
    <name evidence="2" type="ORF">AQJ11_37920</name>
</gene>
<keyword evidence="3" id="KW-1185">Reference proteome</keyword>
<evidence type="ECO:0000259" key="1">
    <source>
        <dbReference type="Pfam" id="PF13529"/>
    </source>
</evidence>
<proteinExistence type="predicted"/>
<reference evidence="2 3" key="1">
    <citation type="submission" date="2015-10" db="EMBL/GenBank/DDBJ databases">
        <title>Draft genome sequence of Streptomyces corchorusii DSM 40340, type strain for the species Streptomyces corchorusii.</title>
        <authorList>
            <person name="Ruckert C."/>
            <person name="Winkler A."/>
            <person name="Kalinowski J."/>
            <person name="Kampfer P."/>
            <person name="Glaeser S."/>
        </authorList>
    </citation>
    <scope>NUCLEOTIDE SEQUENCE [LARGE SCALE GENOMIC DNA]</scope>
    <source>
        <strain evidence="2 3">DSM 40340</strain>
    </source>
</reference>
<dbReference type="InterPro" id="IPR039564">
    <property type="entry name" value="Peptidase_C39-like"/>
</dbReference>
<protein>
    <recommendedName>
        <fullName evidence="1">Peptidase C39-like domain-containing protein</fullName>
    </recommendedName>
</protein>
<comment type="caution">
    <text evidence="2">The sequence shown here is derived from an EMBL/GenBank/DDBJ whole genome shotgun (WGS) entry which is preliminary data.</text>
</comment>
<dbReference type="Pfam" id="PF13529">
    <property type="entry name" value="Peptidase_C39_2"/>
    <property type="match status" value="1"/>
</dbReference>
<sequence>MPDRSTLHQVPYYSQWESPDLVPEFIADTRSVRDDPLWQKSGAADPDEYAFWADRTCGITCLRMALDYFGEQVPPVMPLVTDLCEAKAYVHDGDTVAGLIYRPFAAYVTRRWPAITATVHTDLAETQIADALHAGSLVVISVHKTIRTLAPHPISRGGHLVLAVGADKTALRINNPSGLPGHSQRAHRVPWADLPRFYARRGIVLSHTEEPVR</sequence>
<feature type="domain" description="Peptidase C39-like" evidence="1">
    <location>
        <begin position="9"/>
        <end position="176"/>
    </location>
</feature>
<evidence type="ECO:0000313" key="3">
    <source>
        <dbReference type="Proteomes" id="UP000053398"/>
    </source>
</evidence>
<evidence type="ECO:0000313" key="2">
    <source>
        <dbReference type="EMBL" id="KUN17640.1"/>
    </source>
</evidence>
<accession>A0A101PTW9</accession>